<gene>
    <name evidence="1" type="ORF">OHC33_005635</name>
</gene>
<accession>A0AAN8EKS2</accession>
<dbReference type="AlphaFoldDB" id="A0AAN8EKS2"/>
<name>A0AAN8EKS2_9EURO</name>
<proteinExistence type="predicted"/>
<organism evidence="1 2">
    <name type="scientific">Knufia fluminis</name>
    <dbReference type="NCBI Taxonomy" id="191047"/>
    <lineage>
        <taxon>Eukaryota</taxon>
        <taxon>Fungi</taxon>
        <taxon>Dikarya</taxon>
        <taxon>Ascomycota</taxon>
        <taxon>Pezizomycotina</taxon>
        <taxon>Eurotiomycetes</taxon>
        <taxon>Chaetothyriomycetidae</taxon>
        <taxon>Chaetothyriales</taxon>
        <taxon>Trichomeriaceae</taxon>
        <taxon>Knufia</taxon>
    </lineage>
</organism>
<comment type="caution">
    <text evidence="1">The sequence shown here is derived from an EMBL/GenBank/DDBJ whole genome shotgun (WGS) entry which is preliminary data.</text>
</comment>
<reference evidence="1 2" key="1">
    <citation type="submission" date="2022-12" db="EMBL/GenBank/DDBJ databases">
        <title>Genomic features and morphological characterization of a novel Knufia sp. strain isolated from spacecraft assembly facility.</title>
        <authorList>
            <person name="Teixeira M."/>
            <person name="Chander A.M."/>
            <person name="Stajich J.E."/>
            <person name="Venkateswaran K."/>
        </authorList>
    </citation>
    <scope>NUCLEOTIDE SEQUENCE [LARGE SCALE GENOMIC DNA]</scope>
    <source>
        <strain evidence="1 2">FJI-L2-BK-P2</strain>
    </source>
</reference>
<evidence type="ECO:0000313" key="1">
    <source>
        <dbReference type="EMBL" id="KAK5953067.1"/>
    </source>
</evidence>
<dbReference type="EMBL" id="JAKLMC020000012">
    <property type="protein sequence ID" value="KAK5953067.1"/>
    <property type="molecule type" value="Genomic_DNA"/>
</dbReference>
<sequence length="133" mass="15243">MPERLAWVHVPALGSFMLGLGGDGDTKLEGRTISDRTERLVLPEFAPTKSGKDLREAEFMRKAVSLGLEVAFDIAFWVRSEKEGDYHHFIANFITADWCSRFSFQGKEHVLPQTLSRRWVERRLRDLKPPVSV</sequence>
<protein>
    <submittedName>
        <fullName evidence="1">Uncharacterized protein</fullName>
    </submittedName>
</protein>
<dbReference type="Proteomes" id="UP001316803">
    <property type="component" value="Unassembled WGS sequence"/>
</dbReference>
<keyword evidence="2" id="KW-1185">Reference proteome</keyword>
<evidence type="ECO:0000313" key="2">
    <source>
        <dbReference type="Proteomes" id="UP001316803"/>
    </source>
</evidence>